<accession>A0A183FN58</accession>
<evidence type="ECO:0000313" key="1">
    <source>
        <dbReference type="EMBL" id="VDO78268.1"/>
    </source>
</evidence>
<keyword evidence="2" id="KW-1185">Reference proteome</keyword>
<proteinExistence type="predicted"/>
<gene>
    <name evidence="1" type="ORF">HPBE_LOCUS8896</name>
</gene>
<name>A0A183FN58_HELPZ</name>
<dbReference type="Proteomes" id="UP000050761">
    <property type="component" value="Unassembled WGS sequence"/>
</dbReference>
<dbReference type="WBParaSite" id="HPBE_0000889501-mRNA-1">
    <property type="protein sequence ID" value="HPBE_0000889501-mRNA-1"/>
    <property type="gene ID" value="HPBE_0000889501"/>
</dbReference>
<evidence type="ECO:0000313" key="2">
    <source>
        <dbReference type="Proteomes" id="UP000050761"/>
    </source>
</evidence>
<reference evidence="1 2" key="1">
    <citation type="submission" date="2018-11" db="EMBL/GenBank/DDBJ databases">
        <authorList>
            <consortium name="Pathogen Informatics"/>
        </authorList>
    </citation>
    <scope>NUCLEOTIDE SEQUENCE [LARGE SCALE GENOMIC DNA]</scope>
</reference>
<organism evidence="2 3">
    <name type="scientific">Heligmosomoides polygyrus</name>
    <name type="common">Parasitic roundworm</name>
    <dbReference type="NCBI Taxonomy" id="6339"/>
    <lineage>
        <taxon>Eukaryota</taxon>
        <taxon>Metazoa</taxon>
        <taxon>Ecdysozoa</taxon>
        <taxon>Nematoda</taxon>
        <taxon>Chromadorea</taxon>
        <taxon>Rhabditida</taxon>
        <taxon>Rhabditina</taxon>
        <taxon>Rhabditomorpha</taxon>
        <taxon>Strongyloidea</taxon>
        <taxon>Heligmosomidae</taxon>
        <taxon>Heligmosomoides</taxon>
    </lineage>
</organism>
<protein>
    <submittedName>
        <fullName evidence="1 3">Uncharacterized protein</fullName>
    </submittedName>
</protein>
<dbReference type="EMBL" id="UZAH01026282">
    <property type="protein sequence ID" value="VDO78268.1"/>
    <property type="molecule type" value="Genomic_DNA"/>
</dbReference>
<accession>A0A3P8BP53</accession>
<evidence type="ECO:0000313" key="3">
    <source>
        <dbReference type="WBParaSite" id="HPBE_0000889501-mRNA-1"/>
    </source>
</evidence>
<reference evidence="3" key="2">
    <citation type="submission" date="2019-09" db="UniProtKB">
        <authorList>
            <consortium name="WormBaseParasite"/>
        </authorList>
    </citation>
    <scope>IDENTIFICATION</scope>
</reference>
<dbReference type="AlphaFoldDB" id="A0A183FN58"/>
<sequence length="96" mass="10220">MKLSVSNLEEFVLCTRTDGGFRGKGRVVHEQQQLCIGGPCCCDVDELSAIRRRATRLVDQNRIAKNGADTAAAAQLLGDLSAPGFSSSAGFFQASE</sequence>